<protein>
    <submittedName>
        <fullName evidence="2">Diguanylate phosphodiesterase</fullName>
    </submittedName>
</protein>
<dbReference type="EMBL" id="JHQK01000013">
    <property type="protein sequence ID" value="KHN66273.1"/>
    <property type="molecule type" value="Genomic_DNA"/>
</dbReference>
<dbReference type="AlphaFoldDB" id="A0A0B2UA87"/>
<proteinExistence type="predicted"/>
<dbReference type="Gene3D" id="3.20.20.450">
    <property type="entry name" value="EAL domain"/>
    <property type="match status" value="1"/>
</dbReference>
<organism evidence="2 3">
    <name type="scientific">Acinetobacter oleivorans</name>
    <dbReference type="NCBI Taxonomy" id="1148157"/>
    <lineage>
        <taxon>Bacteria</taxon>
        <taxon>Pseudomonadati</taxon>
        <taxon>Pseudomonadota</taxon>
        <taxon>Gammaproteobacteria</taxon>
        <taxon>Moraxellales</taxon>
        <taxon>Moraxellaceae</taxon>
        <taxon>Acinetobacter</taxon>
    </lineage>
</organism>
<dbReference type="InterPro" id="IPR050706">
    <property type="entry name" value="Cyclic-di-GMP_PDE-like"/>
</dbReference>
<evidence type="ECO:0000313" key="2">
    <source>
        <dbReference type="EMBL" id="KHN66273.1"/>
    </source>
</evidence>
<dbReference type="PROSITE" id="PS50883">
    <property type="entry name" value="EAL"/>
    <property type="match status" value="1"/>
</dbReference>
<dbReference type="PANTHER" id="PTHR33121:SF70">
    <property type="entry name" value="SIGNALING PROTEIN YKOW"/>
    <property type="match status" value="1"/>
</dbReference>
<dbReference type="GO" id="GO:0071111">
    <property type="term" value="F:cyclic-guanylate-specific phosphodiesterase activity"/>
    <property type="evidence" value="ECO:0007669"/>
    <property type="project" value="InterPro"/>
</dbReference>
<comment type="caution">
    <text evidence="2">The sequence shown here is derived from an EMBL/GenBank/DDBJ whole genome shotgun (WGS) entry which is preliminary data.</text>
</comment>
<dbReference type="InterPro" id="IPR035965">
    <property type="entry name" value="PAS-like_dom_sf"/>
</dbReference>
<name>A0A0B2UA87_9GAMM</name>
<dbReference type="InterPro" id="IPR001633">
    <property type="entry name" value="EAL_dom"/>
</dbReference>
<dbReference type="Gene3D" id="3.30.450.20">
    <property type="entry name" value="PAS domain"/>
    <property type="match status" value="1"/>
</dbReference>
<evidence type="ECO:0000259" key="1">
    <source>
        <dbReference type="PROSITE" id="PS50883"/>
    </source>
</evidence>
<dbReference type="SUPFAM" id="SSF141868">
    <property type="entry name" value="EAL domain-like"/>
    <property type="match status" value="1"/>
</dbReference>
<dbReference type="Proteomes" id="UP000031012">
    <property type="component" value="Unassembled WGS sequence"/>
</dbReference>
<reference evidence="2 3" key="1">
    <citation type="submission" date="2014-03" db="EMBL/GenBank/DDBJ databases">
        <title>Genome sequence of the diesel-degrader and plant-growth promoter Acinetobacter oleivorans PF-1 isolated from the roots of poplar tree.</title>
        <authorList>
            <person name="Gkorezis P."/>
            <person name="van Hamme J."/>
            <person name="Rineau F."/>
            <person name="Vangronsveld J."/>
            <person name="Francetti A."/>
        </authorList>
    </citation>
    <scope>NUCLEOTIDE SEQUENCE [LARGE SCALE GENOMIC DNA]</scope>
    <source>
        <strain evidence="2 3">PF1</strain>
    </source>
</reference>
<feature type="domain" description="EAL" evidence="1">
    <location>
        <begin position="458"/>
        <end position="708"/>
    </location>
</feature>
<dbReference type="InterPro" id="IPR035919">
    <property type="entry name" value="EAL_sf"/>
</dbReference>
<dbReference type="PANTHER" id="PTHR33121">
    <property type="entry name" value="CYCLIC DI-GMP PHOSPHODIESTERASE PDEF"/>
    <property type="match status" value="1"/>
</dbReference>
<dbReference type="Pfam" id="PF00563">
    <property type="entry name" value="EAL"/>
    <property type="match status" value="1"/>
</dbReference>
<dbReference type="SMART" id="SM00052">
    <property type="entry name" value="EAL"/>
    <property type="match status" value="1"/>
</dbReference>
<sequence length="708" mass="81414">MGSTKVRNSLLSKKLKRTETRLLIIDDNQLRYNQILNLLLGNDYQVQALLLDDLKSFEKQLNTPWDAIIFGRAYDLKIEQTLSLIQASEQPHLPVLLLQPEDYQPQQYQTYIHKGIYDVVPLEPLDYFYITLIRTLSYSHLLQTEQRLTNELETIHSHTQTLVNNSHKAVALFQEGMHVKANTEYLNLFGFKQEEEIIGLPILDVLQPNDLNIFKQRFKKISLGQFDQARFEIQSQHTAISGNNALKLEFIPSQEEDAVQLTIDYQLDLQTPANTVFSEKSYGLITPWQQINRQLSTHPAQANALVLFRLSQCPERVFQLDWQTPGQYFNQLQSFLKEQAQMPIFNLELGAYLGVLQAENNTVLNSQLASLQSLQKEHLLPINELNYSIQFKLSYAQITEPLDEVSFAKLLDQTGQQELPKAKPEIELAPTIDIISPEPANSSISLDLSLQNVDAPVQSSLLQQLKQQLARGEIHLKYQQIYDKHDQETHNYEVTSGFIADEQWYNLNDLAALRDDSELSIQLDRWVLVEASKQLHNFITHYPKAKLIINLNIDILLKDKSFPELISKLLTIIGSKQESPLVLQFSEQAIQPHLTIVQQHIARLRQHGAEMSIRDFTSSIYSESMLQQLDVQYLKLQSKKTELLNSDAGLAQLQEKVLNYLTVKPVGILLADLNDMNLFANAWNVEARFLQGRYFQKKLDRLTDVQDQ</sequence>
<accession>A0A0B2UA87</accession>
<dbReference type="SUPFAM" id="SSF55785">
    <property type="entry name" value="PYP-like sensor domain (PAS domain)"/>
    <property type="match status" value="1"/>
</dbReference>
<evidence type="ECO:0000313" key="3">
    <source>
        <dbReference type="Proteomes" id="UP000031012"/>
    </source>
</evidence>
<gene>
    <name evidence="2" type="ORF">DH17_02835</name>
</gene>